<evidence type="ECO:0008006" key="3">
    <source>
        <dbReference type="Google" id="ProtNLM"/>
    </source>
</evidence>
<dbReference type="EMBL" id="KV428112">
    <property type="protein sequence ID" value="KZT36283.1"/>
    <property type="molecule type" value="Genomic_DNA"/>
</dbReference>
<evidence type="ECO:0000313" key="1">
    <source>
        <dbReference type="EMBL" id="KZT36283.1"/>
    </source>
</evidence>
<dbReference type="Proteomes" id="UP000076798">
    <property type="component" value="Unassembled WGS sequence"/>
</dbReference>
<accession>A0A166BEC6</accession>
<reference evidence="1 2" key="1">
    <citation type="journal article" date="2016" name="Mol. Biol. Evol.">
        <title>Comparative Genomics of Early-Diverging Mushroom-Forming Fungi Provides Insights into the Origins of Lignocellulose Decay Capabilities.</title>
        <authorList>
            <person name="Nagy L.G."/>
            <person name="Riley R."/>
            <person name="Tritt A."/>
            <person name="Adam C."/>
            <person name="Daum C."/>
            <person name="Floudas D."/>
            <person name="Sun H."/>
            <person name="Yadav J.S."/>
            <person name="Pangilinan J."/>
            <person name="Larsson K.H."/>
            <person name="Matsuura K."/>
            <person name="Barry K."/>
            <person name="Labutti K."/>
            <person name="Kuo R."/>
            <person name="Ohm R.A."/>
            <person name="Bhattacharya S.S."/>
            <person name="Shirouzu T."/>
            <person name="Yoshinaga Y."/>
            <person name="Martin F.M."/>
            <person name="Grigoriev I.V."/>
            <person name="Hibbett D.S."/>
        </authorList>
    </citation>
    <scope>NUCLEOTIDE SEQUENCE [LARGE SCALE GENOMIC DNA]</scope>
    <source>
        <strain evidence="1 2">HHB10207 ss-3</strain>
    </source>
</reference>
<organism evidence="1 2">
    <name type="scientific">Sistotremastrum suecicum HHB10207 ss-3</name>
    <dbReference type="NCBI Taxonomy" id="1314776"/>
    <lineage>
        <taxon>Eukaryota</taxon>
        <taxon>Fungi</taxon>
        <taxon>Dikarya</taxon>
        <taxon>Basidiomycota</taxon>
        <taxon>Agaricomycotina</taxon>
        <taxon>Agaricomycetes</taxon>
        <taxon>Sistotremastrales</taxon>
        <taxon>Sistotremastraceae</taxon>
        <taxon>Sistotremastrum</taxon>
    </lineage>
</organism>
<name>A0A166BEC6_9AGAM</name>
<keyword evidence="2" id="KW-1185">Reference proteome</keyword>
<evidence type="ECO:0000313" key="2">
    <source>
        <dbReference type="Proteomes" id="UP000076798"/>
    </source>
</evidence>
<gene>
    <name evidence="1" type="ORF">SISSUDRAFT_1063797</name>
</gene>
<sequence length="411" mass="46741">MAKPRSKKTRRRAASDRIDDRVTILDHPSRRSPIIPLEIIGMIMDEYVAGESDVKRLSRTLGRLAQSSRFLLADAERRLYSVVKFVVGSPAAQKIASVLRSRTAKYVRTLEISNYGPALRRGRSTASNVSALPFSLMTALRHLEVKFAPCELFEPGTDINCELFDLLRDQLPENILHSFVCRRALAASHLIFLDRHPNLKSLTLENIYTEIQPAEPDAHDFARLTNVVEMSVTDVDETSQSYYFIKRSELRYLTFTRIFSIPRDWASHAMHLRVLDVMRITLDQSALERVVDCSPQLQLLLFTLCDSPKTNPFDVLYRLERLEALVIMEKNLFATYTCSVVPKDDDLRFKTLHTVLIMSKYSAAFEYCRATGVAHMTDESDVAVGGLLGFVSEWKAKQIRLIQNGHVEQSA</sequence>
<dbReference type="AlphaFoldDB" id="A0A166BEC6"/>
<protein>
    <recommendedName>
        <fullName evidence="3">F-box domain-containing protein</fullName>
    </recommendedName>
</protein>
<proteinExistence type="predicted"/>